<dbReference type="SUPFAM" id="SSF81301">
    <property type="entry name" value="Nucleotidyltransferase"/>
    <property type="match status" value="1"/>
</dbReference>
<dbReference type="Gene3D" id="3.30.160.150">
    <property type="entry name" value="Lipoprotein like domain"/>
    <property type="match status" value="1"/>
</dbReference>
<evidence type="ECO:0000256" key="7">
    <source>
        <dbReference type="ARBA" id="ARBA00022695"/>
    </source>
</evidence>
<evidence type="ECO:0000256" key="4">
    <source>
        <dbReference type="ARBA" id="ARBA00017703"/>
    </source>
</evidence>
<dbReference type="PANTHER" id="PTHR34388:SF1">
    <property type="entry name" value="DNA POLYMERASE III SUBUNIT DELTA"/>
    <property type="match status" value="1"/>
</dbReference>
<dbReference type="InterPro" id="IPR007485">
    <property type="entry name" value="LPS_assembly_LptE"/>
</dbReference>
<evidence type="ECO:0000256" key="10">
    <source>
        <dbReference type="ARBA" id="ARBA00022840"/>
    </source>
</evidence>
<accession>A0AA38XS39</accession>
<keyword evidence="12" id="KW-0520">NAD</keyword>
<keyword evidence="7" id="KW-0548">Nucleotidyltransferase</keyword>
<dbReference type="NCBIfam" id="TIGR00090">
    <property type="entry name" value="rsfS_iojap_ybeB"/>
    <property type="match status" value="1"/>
</dbReference>
<reference evidence="19" key="1">
    <citation type="submission" date="2022-10" db="EMBL/GenBank/DDBJ databases">
        <title>Culturing micro-colonial fungi from biological soil crusts in the Mojave desert and describing Neophaeococcomyces mojavensis, and introducing the new genera and species Taxawa tesnikishii.</title>
        <authorList>
            <person name="Kurbessoian T."/>
            <person name="Stajich J.E."/>
        </authorList>
    </citation>
    <scope>NUCLEOTIDE SEQUENCE</scope>
    <source>
        <strain evidence="19">TK_35</strain>
    </source>
</reference>
<evidence type="ECO:0000256" key="1">
    <source>
        <dbReference type="ARBA" id="ARBA00004790"/>
    </source>
</evidence>
<dbReference type="NCBIfam" id="TIGR00482">
    <property type="entry name" value="nicotinate (nicotinamide) nucleotide adenylyltransferase"/>
    <property type="match status" value="1"/>
</dbReference>
<dbReference type="NCBIfam" id="NF000839">
    <property type="entry name" value="PRK00071.1-1"/>
    <property type="match status" value="1"/>
</dbReference>
<proteinExistence type="inferred from homology"/>
<dbReference type="GO" id="GO:0006271">
    <property type="term" value="P:DNA strand elongation involved in DNA replication"/>
    <property type="evidence" value="ECO:0007669"/>
    <property type="project" value="UniProtKB-ARBA"/>
</dbReference>
<dbReference type="GO" id="GO:0003677">
    <property type="term" value="F:DNA binding"/>
    <property type="evidence" value="ECO:0007669"/>
    <property type="project" value="InterPro"/>
</dbReference>
<evidence type="ECO:0000256" key="9">
    <source>
        <dbReference type="ARBA" id="ARBA00022741"/>
    </source>
</evidence>
<dbReference type="InterPro" id="IPR004821">
    <property type="entry name" value="Cyt_trans-like"/>
</dbReference>
<dbReference type="GO" id="GO:0019867">
    <property type="term" value="C:outer membrane"/>
    <property type="evidence" value="ECO:0007669"/>
    <property type="project" value="InterPro"/>
</dbReference>
<dbReference type="EC" id="2.7.7.7" evidence="3"/>
<dbReference type="SUPFAM" id="SSF52374">
    <property type="entry name" value="Nucleotidylyl transferase"/>
    <property type="match status" value="1"/>
</dbReference>
<keyword evidence="10" id="KW-0067">ATP-binding</keyword>
<dbReference type="InterPro" id="IPR043519">
    <property type="entry name" value="NT_sf"/>
</dbReference>
<protein>
    <recommendedName>
        <fullName evidence="4">DNA polymerase III subunit delta</fullName>
        <ecNumber evidence="3">2.7.7.7</ecNumber>
    </recommendedName>
</protein>
<dbReference type="Gene3D" id="3.30.460.10">
    <property type="entry name" value="Beta Polymerase, domain 2"/>
    <property type="match status" value="1"/>
</dbReference>
<dbReference type="HAMAP" id="MF_01477">
    <property type="entry name" value="Iojap_RsfS"/>
    <property type="match status" value="1"/>
</dbReference>
<evidence type="ECO:0000256" key="6">
    <source>
        <dbReference type="ARBA" id="ARBA00022679"/>
    </source>
</evidence>
<dbReference type="PROSITE" id="PS51257">
    <property type="entry name" value="PROKAR_LIPOPROTEIN"/>
    <property type="match status" value="1"/>
</dbReference>
<evidence type="ECO:0000256" key="13">
    <source>
        <dbReference type="ARBA" id="ARBA00034754"/>
    </source>
</evidence>
<dbReference type="SUPFAM" id="SSF52540">
    <property type="entry name" value="P-loop containing nucleoside triphosphate hydrolases"/>
    <property type="match status" value="1"/>
</dbReference>
<dbReference type="InterPro" id="IPR014729">
    <property type="entry name" value="Rossmann-like_a/b/a_fold"/>
</dbReference>
<dbReference type="Gene3D" id="1.10.8.60">
    <property type="match status" value="1"/>
</dbReference>
<evidence type="ECO:0000256" key="5">
    <source>
        <dbReference type="ARBA" id="ARBA00022642"/>
    </source>
</evidence>
<name>A0AA38XS39_9EURO</name>
<dbReference type="Gene3D" id="1.20.272.10">
    <property type="match status" value="1"/>
</dbReference>
<dbReference type="CDD" id="cd18138">
    <property type="entry name" value="HLD_clamp_pol_III_delta"/>
    <property type="match status" value="1"/>
</dbReference>
<keyword evidence="9" id="KW-0547">Nucleotide-binding</keyword>
<dbReference type="GO" id="GO:0000309">
    <property type="term" value="F:nicotinamide-nucleotide adenylyltransferase activity"/>
    <property type="evidence" value="ECO:0007669"/>
    <property type="project" value="UniProtKB-EC"/>
</dbReference>
<dbReference type="Gene3D" id="3.40.50.300">
    <property type="entry name" value="P-loop containing nucleotide triphosphate hydrolases"/>
    <property type="match status" value="1"/>
</dbReference>
<dbReference type="SUPFAM" id="SSF48019">
    <property type="entry name" value="post-AAA+ oligomerization domain-like"/>
    <property type="match status" value="1"/>
</dbReference>
<dbReference type="GO" id="GO:0009360">
    <property type="term" value="C:DNA polymerase III complex"/>
    <property type="evidence" value="ECO:0007669"/>
    <property type="project" value="InterPro"/>
</dbReference>
<keyword evidence="11" id="KW-0239">DNA-directed DNA polymerase</keyword>
<dbReference type="Pfam" id="PF02410">
    <property type="entry name" value="RsfS"/>
    <property type="match status" value="1"/>
</dbReference>
<evidence type="ECO:0000256" key="8">
    <source>
        <dbReference type="ARBA" id="ARBA00022705"/>
    </source>
</evidence>
<evidence type="ECO:0000256" key="15">
    <source>
        <dbReference type="ARBA" id="ARBA00049244"/>
    </source>
</evidence>
<evidence type="ECO:0000256" key="14">
    <source>
        <dbReference type="ARBA" id="ARBA00049001"/>
    </source>
</evidence>
<evidence type="ECO:0000256" key="16">
    <source>
        <dbReference type="SAM" id="SignalP"/>
    </source>
</evidence>
<feature type="chain" id="PRO_5041345199" description="DNA polymerase III subunit delta" evidence="16">
    <location>
        <begin position="21"/>
        <end position="875"/>
    </location>
</feature>
<comment type="pathway">
    <text evidence="1">Cofactor biosynthesis; NAD(+) biosynthesis.</text>
</comment>
<evidence type="ECO:0000256" key="11">
    <source>
        <dbReference type="ARBA" id="ARBA00022932"/>
    </source>
</evidence>
<dbReference type="PANTHER" id="PTHR34388">
    <property type="entry name" value="DNA POLYMERASE III SUBUNIT DELTA"/>
    <property type="match status" value="1"/>
</dbReference>
<dbReference type="Pfam" id="PF01467">
    <property type="entry name" value="CTP_transf_like"/>
    <property type="match status" value="1"/>
</dbReference>
<evidence type="ECO:0000259" key="17">
    <source>
        <dbReference type="Pfam" id="PF01467"/>
    </source>
</evidence>
<keyword evidence="16" id="KW-0732">Signal</keyword>
<dbReference type="GO" id="GO:0005524">
    <property type="term" value="F:ATP binding"/>
    <property type="evidence" value="ECO:0007669"/>
    <property type="project" value="UniProtKB-KW"/>
</dbReference>
<feature type="domain" description="DNA polymerase III delta N-terminal" evidence="18">
    <location>
        <begin position="196"/>
        <end position="301"/>
    </location>
</feature>
<dbReference type="EMBL" id="JAPDRN010000131">
    <property type="protein sequence ID" value="KAJ9619447.1"/>
    <property type="molecule type" value="Genomic_DNA"/>
</dbReference>
<comment type="catalytic activity">
    <reaction evidence="14">
        <text>beta-nicotinamide D-ribonucleotide + ATP + H(+) = diphosphate + NAD(+)</text>
        <dbReference type="Rhea" id="RHEA:21360"/>
        <dbReference type="ChEBI" id="CHEBI:14649"/>
        <dbReference type="ChEBI" id="CHEBI:15378"/>
        <dbReference type="ChEBI" id="CHEBI:30616"/>
        <dbReference type="ChEBI" id="CHEBI:33019"/>
        <dbReference type="ChEBI" id="CHEBI:57540"/>
        <dbReference type="EC" id="2.7.7.1"/>
    </reaction>
</comment>
<dbReference type="InterPro" id="IPR005790">
    <property type="entry name" value="DNA_polIII_delta"/>
</dbReference>
<dbReference type="CDD" id="cd02165">
    <property type="entry name" value="NMNAT"/>
    <property type="match status" value="1"/>
</dbReference>
<dbReference type="Pfam" id="PF06144">
    <property type="entry name" value="DNA_pol3_delta"/>
    <property type="match status" value="1"/>
</dbReference>
<comment type="similarity">
    <text evidence="13">Belongs to the DNA polymerase HolA subunit family.</text>
</comment>
<evidence type="ECO:0000256" key="3">
    <source>
        <dbReference type="ARBA" id="ARBA00012417"/>
    </source>
</evidence>
<keyword evidence="5" id="KW-0662">Pyridine nucleotide biosynthesis</keyword>
<organism evidence="19">
    <name type="scientific">Knufia peltigerae</name>
    <dbReference type="NCBI Taxonomy" id="1002370"/>
    <lineage>
        <taxon>Eukaryota</taxon>
        <taxon>Fungi</taxon>
        <taxon>Dikarya</taxon>
        <taxon>Ascomycota</taxon>
        <taxon>Pezizomycotina</taxon>
        <taxon>Eurotiomycetes</taxon>
        <taxon>Chaetothyriomycetidae</taxon>
        <taxon>Chaetothyriales</taxon>
        <taxon>Trichomeriaceae</taxon>
        <taxon>Knufia</taxon>
    </lineage>
</organism>
<keyword evidence="6" id="KW-0808">Transferase</keyword>
<dbReference type="InterPro" id="IPR005248">
    <property type="entry name" value="NadD/NMNAT"/>
</dbReference>
<feature type="signal peptide" evidence="16">
    <location>
        <begin position="1"/>
        <end position="20"/>
    </location>
</feature>
<evidence type="ECO:0000256" key="12">
    <source>
        <dbReference type="ARBA" id="ARBA00023027"/>
    </source>
</evidence>
<dbReference type="InterPro" id="IPR004394">
    <property type="entry name" value="Iojap/RsfS/C7orf30"/>
</dbReference>
<keyword evidence="8" id="KW-0235">DNA replication</keyword>
<dbReference type="HAMAP" id="MF_00244">
    <property type="entry name" value="NaMN_adenylyltr"/>
    <property type="match status" value="1"/>
</dbReference>
<dbReference type="AlphaFoldDB" id="A0AA38XS39"/>
<dbReference type="InterPro" id="IPR008921">
    <property type="entry name" value="DNA_pol3_clamp-load_cplx_C"/>
</dbReference>
<feature type="domain" description="Cytidyltransferase-like" evidence="17">
    <location>
        <begin position="520"/>
        <end position="664"/>
    </location>
</feature>
<dbReference type="NCBIfam" id="TIGR01128">
    <property type="entry name" value="holA"/>
    <property type="match status" value="1"/>
</dbReference>
<dbReference type="Pfam" id="PF04390">
    <property type="entry name" value="LptE"/>
    <property type="match status" value="1"/>
</dbReference>
<dbReference type="InterPro" id="IPR010372">
    <property type="entry name" value="DNA_pol3_delta_N"/>
</dbReference>
<dbReference type="HAMAP" id="MF_01186">
    <property type="entry name" value="LPS_assembly_LptE"/>
    <property type="match status" value="1"/>
</dbReference>
<gene>
    <name evidence="19" type="ORF">H2204_012624</name>
</gene>
<dbReference type="NCBIfam" id="TIGR00125">
    <property type="entry name" value="cyt_tran_rel"/>
    <property type="match status" value="1"/>
</dbReference>
<evidence type="ECO:0000256" key="2">
    <source>
        <dbReference type="ARBA" id="ARBA00010574"/>
    </source>
</evidence>
<sequence length="875" mass="95390">MTRILLALVLVLGLAGCGFHLRNKLMLPTDTAPVKVVSTAPYSELVKLLNRSLLASGARLADEDSKGPNAQLQVLSERWGDLPIAIDSQGRAQEYSLRYAVIFIFRREDGSELVPQQVIELSRDYVSPPTDATGTTTEREILADELRREMSASIIRRIDSVVRAELEKGGSLSAPKPVEHDPLAGQGADTALAPVYLIAGPETLRVLEAADAVRARARAAGIDEREVFDADGRDFDWNQLDASFNAPSLFSARRLVEVRLPSGKPGKDGGEVISRFCANPAPDVILMITANEWSKAHQGKWAEAVNRVGVLSVAWAIKPHELSDWIERRLRSRGLRAEPAAVQRLAERVEGNLLAAAQEIDKLVLLADGQTLDVERMESLVADAARYDVFRLVEATFSGQPQAVLRMLAGLRGEGEAVAALMPIVIRELLAGAGLARVQARGGNLAAEMKSRGIWESRQAPYKRALQRHPEGKRWERFVAEAGLVDRIAKGRADGDAWLALERLLVAVAEARAVRLLRIYYGGTFDPVHLGHLAIARAARDELQVAVRMLPAADPPHRAVPGATAEQRCTMLGLAVGDEPGLLLDRRELDRAARFPGRPSYTVDTLRELRAELGPSRPLAWLVGADSLLGLPSWHEWQALFGLAHFIVAERPGSPLRASVDGALGQATEGRWADNEQALLASPAGRILRLHHPLREESASAVRTQIAAGGPWRAMLAPAVADYVSGHGLYRSATSRPALSNQTQPQTIKVDLPSPPPSVPELLASVRQATEDLKAKDPVEIDVRGKSSVADYMVVVSGTSTRHVKSIADEVVRFAKKIDVMPLGVEGEREAEWVLVDLGDVIVHVMLPRVREFYALERLWTVGDQPPSYDDDEVA</sequence>
<comment type="caution">
    <text evidence="19">The sequence shown here is derived from an EMBL/GenBank/DDBJ whole genome shotgun (WGS) entry which is preliminary data.</text>
</comment>
<dbReference type="InterPro" id="IPR027417">
    <property type="entry name" value="P-loop_NTPase"/>
</dbReference>
<comment type="similarity">
    <text evidence="2">Belongs to the Iojap/RsfS family.</text>
</comment>
<dbReference type="GO" id="GO:0003887">
    <property type="term" value="F:DNA-directed DNA polymerase activity"/>
    <property type="evidence" value="ECO:0007669"/>
    <property type="project" value="UniProtKB-KW"/>
</dbReference>
<dbReference type="GO" id="GO:0009435">
    <property type="term" value="P:NAD+ biosynthetic process"/>
    <property type="evidence" value="ECO:0007669"/>
    <property type="project" value="InterPro"/>
</dbReference>
<evidence type="ECO:0000259" key="18">
    <source>
        <dbReference type="Pfam" id="PF06144"/>
    </source>
</evidence>
<evidence type="ECO:0000313" key="19">
    <source>
        <dbReference type="EMBL" id="KAJ9619447.1"/>
    </source>
</evidence>
<comment type="catalytic activity">
    <reaction evidence="15">
        <text>DNA(n) + a 2'-deoxyribonucleoside 5'-triphosphate = DNA(n+1) + diphosphate</text>
        <dbReference type="Rhea" id="RHEA:22508"/>
        <dbReference type="Rhea" id="RHEA-COMP:17339"/>
        <dbReference type="Rhea" id="RHEA-COMP:17340"/>
        <dbReference type="ChEBI" id="CHEBI:33019"/>
        <dbReference type="ChEBI" id="CHEBI:61560"/>
        <dbReference type="ChEBI" id="CHEBI:173112"/>
        <dbReference type="EC" id="2.7.7.7"/>
    </reaction>
</comment>
<dbReference type="Gene3D" id="3.40.50.620">
    <property type="entry name" value="HUPs"/>
    <property type="match status" value="1"/>
</dbReference>